<dbReference type="Pfam" id="PF00903">
    <property type="entry name" value="Glyoxalase"/>
    <property type="match status" value="1"/>
</dbReference>
<dbReference type="SUPFAM" id="SSF47616">
    <property type="entry name" value="GST C-terminal domain-like"/>
    <property type="match status" value="1"/>
</dbReference>
<dbReference type="InterPro" id="IPR010987">
    <property type="entry name" value="Glutathione-S-Trfase_C-like"/>
</dbReference>
<dbReference type="InterPro" id="IPR029068">
    <property type="entry name" value="Glyas_Bleomycin-R_OHBP_Dase"/>
</dbReference>
<feature type="domain" description="GST C-terminal" evidence="2">
    <location>
        <begin position="127"/>
        <end position="261"/>
    </location>
</feature>
<dbReference type="PROSITE" id="PS50404">
    <property type="entry name" value="GST_NTER"/>
    <property type="match status" value="1"/>
</dbReference>
<evidence type="ECO:0000259" key="3">
    <source>
        <dbReference type="PROSITE" id="PS51819"/>
    </source>
</evidence>
<dbReference type="InterPro" id="IPR036249">
    <property type="entry name" value="Thioredoxin-like_sf"/>
</dbReference>
<dbReference type="SUPFAM" id="SSF52833">
    <property type="entry name" value="Thioredoxin-like"/>
    <property type="match status" value="1"/>
</dbReference>
<feature type="domain" description="VOC" evidence="3">
    <location>
        <begin position="263"/>
        <end position="388"/>
    </location>
</feature>
<dbReference type="PANTHER" id="PTHR11571:SF150">
    <property type="entry name" value="GLUTATHIONE S-TRANSFERASE"/>
    <property type="match status" value="1"/>
</dbReference>
<dbReference type="OrthoDB" id="414243at2759"/>
<dbReference type="PANTHER" id="PTHR11571">
    <property type="entry name" value="GLUTATHIONE S-TRANSFERASE"/>
    <property type="match status" value="1"/>
</dbReference>
<evidence type="ECO:0000259" key="1">
    <source>
        <dbReference type="PROSITE" id="PS50404"/>
    </source>
</evidence>
<protein>
    <recommendedName>
        <fullName evidence="6">Lactoylglutathione lyase</fullName>
    </recommendedName>
</protein>
<dbReference type="Proteomes" id="UP000738359">
    <property type="component" value="Unassembled WGS sequence"/>
</dbReference>
<reference evidence="4" key="1">
    <citation type="journal article" date="2020" name="Fungal Divers.">
        <title>Resolving the Mortierellaceae phylogeny through synthesis of multi-gene phylogenetics and phylogenomics.</title>
        <authorList>
            <person name="Vandepol N."/>
            <person name="Liber J."/>
            <person name="Desiro A."/>
            <person name="Na H."/>
            <person name="Kennedy M."/>
            <person name="Barry K."/>
            <person name="Grigoriev I.V."/>
            <person name="Miller A.N."/>
            <person name="O'Donnell K."/>
            <person name="Stajich J.E."/>
            <person name="Bonito G."/>
        </authorList>
    </citation>
    <scope>NUCLEOTIDE SEQUENCE</scope>
    <source>
        <strain evidence="4">CK1249</strain>
    </source>
</reference>
<dbReference type="Gene3D" id="3.10.180.10">
    <property type="entry name" value="2,3-Dihydroxybiphenyl 1,2-Dioxygenase, domain 1"/>
    <property type="match status" value="1"/>
</dbReference>
<feature type="domain" description="GST N-terminal" evidence="1">
    <location>
        <begin position="45"/>
        <end position="125"/>
    </location>
</feature>
<accession>A0A9P6JA96</accession>
<dbReference type="InterPro" id="IPR036282">
    <property type="entry name" value="Glutathione-S-Trfase_C_sf"/>
</dbReference>
<dbReference type="InterPro" id="IPR040079">
    <property type="entry name" value="Glutathione_S-Trfase"/>
</dbReference>
<evidence type="ECO:0008006" key="6">
    <source>
        <dbReference type="Google" id="ProtNLM"/>
    </source>
</evidence>
<name>A0A9P6JA96_MORAP</name>
<dbReference type="InterPro" id="IPR050213">
    <property type="entry name" value="GST_superfamily"/>
</dbReference>
<dbReference type="Gene3D" id="1.20.1050.10">
    <property type="match status" value="1"/>
</dbReference>
<dbReference type="GO" id="GO:0006749">
    <property type="term" value="P:glutathione metabolic process"/>
    <property type="evidence" value="ECO:0007669"/>
    <property type="project" value="TreeGrafter"/>
</dbReference>
<sequence>MTKRESPSNSQDVPMSPSEVKKVKVDTWAYPQDEYTLTSELIKNSKFEILYMATRARAETPRLLLEYIGANYVSVTPAAWPKGKADTPFGRLPVLSHIKPDGSIFTIPEVSAMTRYLARLANLTGDTVEEDATIDAVFSCAEQNVLEVLLAEVWMKPDPTAKGCAEEAFKKFVPLFDGLERYLEKNGSNGYLIREKTTYAEFPWYDWMAYFYSDYSELMNAFVSETVRPACYKLYKRFEANPRIQAYVDGGRWKHRPATPFRGLYSAGFISQDWERSLEFYTKTLGFVCVLNVQPKGCPEGSRYMEFKVDAQDKTKFTVYSHGKSAPNNCDTSSGACGISLAVRNVQESHDLLVAKGVKFNIPPTKTPWGHMAQLCDPDGNKVMLDSADEE</sequence>
<dbReference type="GO" id="GO:0004364">
    <property type="term" value="F:glutathione transferase activity"/>
    <property type="evidence" value="ECO:0007669"/>
    <property type="project" value="TreeGrafter"/>
</dbReference>
<dbReference type="EMBL" id="JAAAHY010000226">
    <property type="protein sequence ID" value="KAF9965737.1"/>
    <property type="molecule type" value="Genomic_DNA"/>
</dbReference>
<proteinExistence type="predicted"/>
<comment type="caution">
    <text evidence="4">The sequence shown here is derived from an EMBL/GenBank/DDBJ whole genome shotgun (WGS) entry which is preliminary data.</text>
</comment>
<dbReference type="Pfam" id="PF14497">
    <property type="entry name" value="GST_C_3"/>
    <property type="match status" value="1"/>
</dbReference>
<dbReference type="InterPro" id="IPR004045">
    <property type="entry name" value="Glutathione_S-Trfase_N"/>
</dbReference>
<dbReference type="AlphaFoldDB" id="A0A9P6JA96"/>
<evidence type="ECO:0000259" key="2">
    <source>
        <dbReference type="PROSITE" id="PS50405"/>
    </source>
</evidence>
<organism evidence="4 5">
    <name type="scientific">Mortierella alpina</name>
    <name type="common">Oleaginous fungus</name>
    <name type="synonym">Mortierella renispora</name>
    <dbReference type="NCBI Taxonomy" id="64518"/>
    <lineage>
        <taxon>Eukaryota</taxon>
        <taxon>Fungi</taxon>
        <taxon>Fungi incertae sedis</taxon>
        <taxon>Mucoromycota</taxon>
        <taxon>Mortierellomycotina</taxon>
        <taxon>Mortierellomycetes</taxon>
        <taxon>Mortierellales</taxon>
        <taxon>Mortierellaceae</taxon>
        <taxon>Mortierella</taxon>
    </lineage>
</organism>
<dbReference type="InterPro" id="IPR037523">
    <property type="entry name" value="VOC_core"/>
</dbReference>
<gene>
    <name evidence="4" type="ORF">BGZ70_004216</name>
</gene>
<dbReference type="PROSITE" id="PS50405">
    <property type="entry name" value="GST_CTER"/>
    <property type="match status" value="1"/>
</dbReference>
<dbReference type="SFLD" id="SFLDS00019">
    <property type="entry name" value="Glutathione_Transferase_(cytos"/>
    <property type="match status" value="1"/>
</dbReference>
<evidence type="ECO:0000313" key="4">
    <source>
        <dbReference type="EMBL" id="KAF9965737.1"/>
    </source>
</evidence>
<dbReference type="SUPFAM" id="SSF54593">
    <property type="entry name" value="Glyoxalase/Bleomycin resistance protein/Dihydroxybiphenyl dioxygenase"/>
    <property type="match status" value="1"/>
</dbReference>
<dbReference type="InterPro" id="IPR004360">
    <property type="entry name" value="Glyas_Fos-R_dOase_dom"/>
</dbReference>
<dbReference type="PROSITE" id="PS51819">
    <property type="entry name" value="VOC"/>
    <property type="match status" value="1"/>
</dbReference>
<evidence type="ECO:0000313" key="5">
    <source>
        <dbReference type="Proteomes" id="UP000738359"/>
    </source>
</evidence>
<keyword evidence="5" id="KW-1185">Reference proteome</keyword>
<dbReference type="InterPro" id="IPR004046">
    <property type="entry name" value="GST_C"/>
</dbReference>
<dbReference type="Gene3D" id="3.40.30.10">
    <property type="entry name" value="Glutaredoxin"/>
    <property type="match status" value="1"/>
</dbReference>